<feature type="transmembrane region" description="Helical" evidence="2">
    <location>
        <begin position="6"/>
        <end position="27"/>
    </location>
</feature>
<sequence>MIHGVLLLLIALLMSGSLLSLSSRSHWFVRAWDFPRIQIVAITLGFFALHVFIAQWITPAVEVAWAIGLLTLAVLLWHSFRILPFTRLMRPQAESTLASRASDDAGLRILVSNLELENDSCQEWSECVRTADPDVVIALEPGKRWVEKTRSLQKHFPYRVIYDQENWYGMMLLSRRPIEEHHIHFLVQDDVPSIDATLRMKNGRTVRIVGVHPRPPEPVRGNDSTPRDAELSLWGRKLKDESGPVVIGGDLNDVAWSQTTRLFLRTSGLLDPRRGRGLFNTFHAERWWMRFPLDHVFHSSHFTVVGIQRLPSIGSDHFPILIDLQLEPEKPCEPEDVRAYGALNQKNEDQERVEERIERADENAEQRPEQSVSV</sequence>
<dbReference type="OrthoDB" id="9796594at2"/>
<reference evidence="4 5" key="1">
    <citation type="submission" date="2019-02" db="EMBL/GenBank/DDBJ databases">
        <title>Deep-cultivation of Planctomycetes and their phenomic and genomic characterization uncovers novel biology.</title>
        <authorList>
            <person name="Wiegand S."/>
            <person name="Jogler M."/>
            <person name="Boedeker C."/>
            <person name="Pinto D."/>
            <person name="Vollmers J."/>
            <person name="Rivas-Marin E."/>
            <person name="Kohn T."/>
            <person name="Peeters S.H."/>
            <person name="Heuer A."/>
            <person name="Rast P."/>
            <person name="Oberbeckmann S."/>
            <person name="Bunk B."/>
            <person name="Jeske O."/>
            <person name="Meyerdierks A."/>
            <person name="Storesund J.E."/>
            <person name="Kallscheuer N."/>
            <person name="Luecker S."/>
            <person name="Lage O.M."/>
            <person name="Pohl T."/>
            <person name="Merkel B.J."/>
            <person name="Hornburger P."/>
            <person name="Mueller R.-W."/>
            <person name="Bruemmer F."/>
            <person name="Labrenz M."/>
            <person name="Spormann A.M."/>
            <person name="Op den Camp H."/>
            <person name="Overmann J."/>
            <person name="Amann R."/>
            <person name="Jetten M.S.M."/>
            <person name="Mascher T."/>
            <person name="Medema M.H."/>
            <person name="Devos D.P."/>
            <person name="Kaster A.-K."/>
            <person name="Ovreas L."/>
            <person name="Rohde M."/>
            <person name="Galperin M.Y."/>
            <person name="Jogler C."/>
        </authorList>
    </citation>
    <scope>NUCLEOTIDE SEQUENCE [LARGE SCALE GENOMIC DNA]</scope>
    <source>
        <strain evidence="4 5">K23_9</strain>
    </source>
</reference>
<evidence type="ECO:0000313" key="5">
    <source>
        <dbReference type="Proteomes" id="UP000319817"/>
    </source>
</evidence>
<feature type="transmembrane region" description="Helical" evidence="2">
    <location>
        <begin position="39"/>
        <end position="57"/>
    </location>
</feature>
<dbReference type="PANTHER" id="PTHR14859">
    <property type="entry name" value="CALCOFLUOR WHITE HYPERSENSITIVE PROTEIN PRECURSOR"/>
    <property type="match status" value="1"/>
</dbReference>
<keyword evidence="2" id="KW-1133">Transmembrane helix</keyword>
<evidence type="ECO:0000256" key="1">
    <source>
        <dbReference type="SAM" id="MobiDB-lite"/>
    </source>
</evidence>
<dbReference type="InterPro" id="IPR005135">
    <property type="entry name" value="Endo/exonuclease/phosphatase"/>
</dbReference>
<dbReference type="GO" id="GO:0003824">
    <property type="term" value="F:catalytic activity"/>
    <property type="evidence" value="ECO:0007669"/>
    <property type="project" value="InterPro"/>
</dbReference>
<gene>
    <name evidence="4" type="ORF">K239x_31390</name>
</gene>
<feature type="domain" description="Endonuclease/exonuclease/phosphatase" evidence="3">
    <location>
        <begin position="128"/>
        <end position="317"/>
    </location>
</feature>
<name>A0A517NVI8_9BACT</name>
<feature type="transmembrane region" description="Helical" evidence="2">
    <location>
        <begin position="63"/>
        <end position="80"/>
    </location>
</feature>
<evidence type="ECO:0000313" key="4">
    <source>
        <dbReference type="EMBL" id="QDT11145.1"/>
    </source>
</evidence>
<dbReference type="Proteomes" id="UP000319817">
    <property type="component" value="Chromosome"/>
</dbReference>
<dbReference type="Gene3D" id="3.60.10.10">
    <property type="entry name" value="Endonuclease/exonuclease/phosphatase"/>
    <property type="match status" value="1"/>
</dbReference>
<dbReference type="GO" id="GO:0006506">
    <property type="term" value="P:GPI anchor biosynthetic process"/>
    <property type="evidence" value="ECO:0007669"/>
    <property type="project" value="TreeGrafter"/>
</dbReference>
<feature type="region of interest" description="Disordered" evidence="1">
    <location>
        <begin position="338"/>
        <end position="374"/>
    </location>
</feature>
<dbReference type="Pfam" id="PF03372">
    <property type="entry name" value="Exo_endo_phos"/>
    <property type="match status" value="1"/>
</dbReference>
<organism evidence="4 5">
    <name type="scientific">Stieleria marina</name>
    <dbReference type="NCBI Taxonomy" id="1930275"/>
    <lineage>
        <taxon>Bacteria</taxon>
        <taxon>Pseudomonadati</taxon>
        <taxon>Planctomycetota</taxon>
        <taxon>Planctomycetia</taxon>
        <taxon>Pirellulales</taxon>
        <taxon>Pirellulaceae</taxon>
        <taxon>Stieleria</taxon>
    </lineage>
</organism>
<dbReference type="SUPFAM" id="SSF56219">
    <property type="entry name" value="DNase I-like"/>
    <property type="match status" value="1"/>
</dbReference>
<accession>A0A517NVI8</accession>
<keyword evidence="2" id="KW-0812">Transmembrane</keyword>
<feature type="compositionally biased region" description="Basic and acidic residues" evidence="1">
    <location>
        <begin position="346"/>
        <end position="368"/>
    </location>
</feature>
<dbReference type="AlphaFoldDB" id="A0A517NVI8"/>
<dbReference type="InterPro" id="IPR036691">
    <property type="entry name" value="Endo/exonu/phosph_ase_sf"/>
</dbReference>
<protein>
    <recommendedName>
        <fullName evidence="3">Endonuclease/exonuclease/phosphatase domain-containing protein</fullName>
    </recommendedName>
</protein>
<proteinExistence type="predicted"/>
<evidence type="ECO:0000256" key="2">
    <source>
        <dbReference type="SAM" id="Phobius"/>
    </source>
</evidence>
<evidence type="ECO:0000259" key="3">
    <source>
        <dbReference type="Pfam" id="PF03372"/>
    </source>
</evidence>
<dbReference type="EMBL" id="CP036526">
    <property type="protein sequence ID" value="QDT11145.1"/>
    <property type="molecule type" value="Genomic_DNA"/>
</dbReference>
<keyword evidence="5" id="KW-1185">Reference proteome</keyword>
<keyword evidence="2" id="KW-0472">Membrane</keyword>
<dbReference type="PANTHER" id="PTHR14859:SF15">
    <property type="entry name" value="ENDONUCLEASE_EXONUCLEASE_PHOSPHATASE DOMAIN-CONTAINING PROTEIN"/>
    <property type="match status" value="1"/>
</dbReference>
<dbReference type="GO" id="GO:0016020">
    <property type="term" value="C:membrane"/>
    <property type="evidence" value="ECO:0007669"/>
    <property type="project" value="GOC"/>
</dbReference>
<dbReference type="InterPro" id="IPR051916">
    <property type="entry name" value="GPI-anchor_lipid_remodeler"/>
</dbReference>
<dbReference type="RefSeq" id="WP_145418954.1">
    <property type="nucleotide sequence ID" value="NZ_CP036526.1"/>
</dbReference>